<dbReference type="GO" id="GO:0009982">
    <property type="term" value="F:pseudouridine synthase activity"/>
    <property type="evidence" value="ECO:0007669"/>
    <property type="project" value="InterPro"/>
</dbReference>
<evidence type="ECO:0000256" key="1">
    <source>
        <dbReference type="ARBA" id="ARBA00007953"/>
    </source>
</evidence>
<dbReference type="SUPFAM" id="SSF55120">
    <property type="entry name" value="Pseudouridine synthase"/>
    <property type="match status" value="1"/>
</dbReference>
<feature type="region of interest" description="Disordered" evidence="3">
    <location>
        <begin position="133"/>
        <end position="154"/>
    </location>
</feature>
<dbReference type="EMBL" id="CAKKNE010000006">
    <property type="protein sequence ID" value="CAH0378421.1"/>
    <property type="molecule type" value="Genomic_DNA"/>
</dbReference>
<evidence type="ECO:0000256" key="3">
    <source>
        <dbReference type="SAM" id="MobiDB-lite"/>
    </source>
</evidence>
<dbReference type="AlphaFoldDB" id="A0A8J2SYQ3"/>
<dbReference type="InterPro" id="IPR011760">
    <property type="entry name" value="PsdUridine_synth_TruD_insert"/>
</dbReference>
<dbReference type="OrthoDB" id="447290at2759"/>
<proteinExistence type="inferred from homology"/>
<comment type="caution">
    <text evidence="5">The sequence shown here is derived from an EMBL/GenBank/DDBJ whole genome shotgun (WGS) entry which is preliminary data.</text>
</comment>
<evidence type="ECO:0000259" key="4">
    <source>
        <dbReference type="PROSITE" id="PS50984"/>
    </source>
</evidence>
<dbReference type="NCBIfam" id="TIGR00094">
    <property type="entry name" value="tRNA_TruD_broad"/>
    <property type="match status" value="1"/>
</dbReference>
<feature type="domain" description="TRUD" evidence="4">
    <location>
        <begin position="287"/>
        <end position="501"/>
    </location>
</feature>
<evidence type="ECO:0000313" key="5">
    <source>
        <dbReference type="EMBL" id="CAH0378421.1"/>
    </source>
</evidence>
<organism evidence="5 6">
    <name type="scientific">Pelagomonas calceolata</name>
    <dbReference type="NCBI Taxonomy" id="35677"/>
    <lineage>
        <taxon>Eukaryota</taxon>
        <taxon>Sar</taxon>
        <taxon>Stramenopiles</taxon>
        <taxon>Ochrophyta</taxon>
        <taxon>Pelagophyceae</taxon>
        <taxon>Pelagomonadales</taxon>
        <taxon>Pelagomonadaceae</taxon>
        <taxon>Pelagomonas</taxon>
    </lineage>
</organism>
<evidence type="ECO:0000256" key="2">
    <source>
        <dbReference type="ARBA" id="ARBA00023235"/>
    </source>
</evidence>
<gene>
    <name evidence="5" type="ORF">PECAL_6P00050</name>
</gene>
<dbReference type="GO" id="GO:0003723">
    <property type="term" value="F:RNA binding"/>
    <property type="evidence" value="ECO:0007669"/>
    <property type="project" value="InterPro"/>
</dbReference>
<keyword evidence="6" id="KW-1185">Reference proteome</keyword>
<dbReference type="GO" id="GO:0005634">
    <property type="term" value="C:nucleus"/>
    <property type="evidence" value="ECO:0007669"/>
    <property type="project" value="TreeGrafter"/>
</dbReference>
<comment type="similarity">
    <text evidence="1">Belongs to the pseudouridine synthase TruD family.</text>
</comment>
<sequence>MSLTEEAVGMAPVQAQVIECVFRERYSDFVVREVGPDGAVARVVAEAPPAHAPDEVPAEEEAAATAAGLAALAGGGADVVEAIERVLSGADPGPAALPPCSDKAARTAQHQYARRLGAATDTDGAGPAMHVRVWKAGGSRKRARDGGGRQDSRNVWPAGRPRFCRFALYKENCDTMAVVGALARALRCKASSVGYAGTKDRRAATTQFATAHRKDARTVSAAVARVARQFPAVRCGGFSYVGDALRLGDLSGNAFEVALRRARVAGGDREALVAAAADAARRVGERGFVNYFGLQRFGTGATSNAIVGEAVLKAATGRGEWKAVSDLILGARARDEPREVEAKAHYAAGRLREAVDAMPRRQRVERGLLEGLVRHGANAHLSAFETLPKNLRLMHQSRVFNAAAAARATRHGFAVVAGDLVLERGGESRRLAADAAVRVVGAADVGAYAIDDVVLPLPGHAVTYPTFDGAEDAYAGRLDDYRSEKHGEFSLSGAYRPFVVRPAGLSVAVVRHTDADEPLLATDDRADAPPFVAPTPGARDALVVKFQLPSSAYATVCLRELTGQSFSTAAHISAMNGARDACPISFYDE</sequence>
<dbReference type="Proteomes" id="UP000789595">
    <property type="component" value="Unassembled WGS sequence"/>
</dbReference>
<evidence type="ECO:0000313" key="6">
    <source>
        <dbReference type="Proteomes" id="UP000789595"/>
    </source>
</evidence>
<dbReference type="Pfam" id="PF01142">
    <property type="entry name" value="TruD"/>
    <property type="match status" value="1"/>
</dbReference>
<dbReference type="PROSITE" id="PS50984">
    <property type="entry name" value="TRUD"/>
    <property type="match status" value="1"/>
</dbReference>
<dbReference type="InterPro" id="IPR020103">
    <property type="entry name" value="PsdUridine_synth_cat_dom_sf"/>
</dbReference>
<dbReference type="InterPro" id="IPR001656">
    <property type="entry name" value="PsdUridine_synth_TruD"/>
</dbReference>
<dbReference type="Gene3D" id="3.30.2350.20">
    <property type="entry name" value="TruD, catalytic domain"/>
    <property type="match status" value="2"/>
</dbReference>
<accession>A0A8J2SYQ3</accession>
<protein>
    <recommendedName>
        <fullName evidence="4">TRUD domain-containing protein</fullName>
    </recommendedName>
</protein>
<dbReference type="GO" id="GO:0001522">
    <property type="term" value="P:pseudouridine synthesis"/>
    <property type="evidence" value="ECO:0007669"/>
    <property type="project" value="InterPro"/>
</dbReference>
<dbReference type="PANTHER" id="PTHR13326">
    <property type="entry name" value="TRNA PSEUDOURIDINE SYNTHASE D"/>
    <property type="match status" value="1"/>
</dbReference>
<dbReference type="CDD" id="cd02576">
    <property type="entry name" value="PseudoU_synth_ScPUS7"/>
    <property type="match status" value="1"/>
</dbReference>
<dbReference type="PIRSF" id="PIRSF037016">
    <property type="entry name" value="Pseudouridin_synth_euk_prd"/>
    <property type="match status" value="1"/>
</dbReference>
<reference evidence="5" key="1">
    <citation type="submission" date="2021-11" db="EMBL/GenBank/DDBJ databases">
        <authorList>
            <consortium name="Genoscope - CEA"/>
            <person name="William W."/>
        </authorList>
    </citation>
    <scope>NUCLEOTIDE SEQUENCE</scope>
</reference>
<dbReference type="PANTHER" id="PTHR13326:SF21">
    <property type="entry name" value="PSEUDOURIDYLATE SYNTHASE PUS7L"/>
    <property type="match status" value="1"/>
</dbReference>
<name>A0A8J2SYQ3_9STRA</name>
<keyword evidence="2" id="KW-0413">Isomerase</keyword>
<dbReference type="InterPro" id="IPR042214">
    <property type="entry name" value="TruD_catalytic"/>
</dbReference>